<dbReference type="Proteomes" id="UP000504604">
    <property type="component" value="Linkage group LG16"/>
</dbReference>
<name>A0A8M8VFZ2_SESIN</name>
<comment type="similarity">
    <text evidence="1">Belongs to the methyltransferase superfamily. Type-7 methyltransferase family.</text>
</comment>
<dbReference type="SUPFAM" id="SSF53335">
    <property type="entry name" value="S-adenosyl-L-methionine-dependent methyltransferases"/>
    <property type="match status" value="1"/>
</dbReference>
<dbReference type="RefSeq" id="XP_020555071.1">
    <property type="nucleotide sequence ID" value="XM_020699412.1"/>
</dbReference>
<dbReference type="Gene3D" id="3.40.50.150">
    <property type="entry name" value="Vaccinia Virus protein VP39"/>
    <property type="match status" value="1"/>
</dbReference>
<accession>A0A8M8VFZ2</accession>
<evidence type="ECO:0000313" key="2">
    <source>
        <dbReference type="Proteomes" id="UP000504604"/>
    </source>
</evidence>
<protein>
    <submittedName>
        <fullName evidence="3">Salicylate carboxymethyltransferase isoform X2</fullName>
    </submittedName>
</protein>
<evidence type="ECO:0000256" key="1">
    <source>
        <dbReference type="ARBA" id="ARBA00007967"/>
    </source>
</evidence>
<dbReference type="PANTHER" id="PTHR31009">
    <property type="entry name" value="S-ADENOSYL-L-METHIONINE:CARBOXYL METHYLTRANSFERASE FAMILY PROTEIN"/>
    <property type="match status" value="1"/>
</dbReference>
<dbReference type="GeneID" id="105178647"/>
<dbReference type="GO" id="GO:0008168">
    <property type="term" value="F:methyltransferase activity"/>
    <property type="evidence" value="ECO:0007669"/>
    <property type="project" value="InterPro"/>
</dbReference>
<reference evidence="3" key="1">
    <citation type="submission" date="2025-08" db="UniProtKB">
        <authorList>
            <consortium name="RefSeq"/>
        </authorList>
    </citation>
    <scope>IDENTIFICATION</scope>
</reference>
<dbReference type="Pfam" id="PF03492">
    <property type="entry name" value="Methyltransf_7"/>
    <property type="match status" value="1"/>
</dbReference>
<organism evidence="2 3">
    <name type="scientific">Sesamum indicum</name>
    <name type="common">Oriental sesame</name>
    <name type="synonym">Sesamum orientale</name>
    <dbReference type="NCBI Taxonomy" id="4182"/>
    <lineage>
        <taxon>Eukaryota</taxon>
        <taxon>Viridiplantae</taxon>
        <taxon>Streptophyta</taxon>
        <taxon>Embryophyta</taxon>
        <taxon>Tracheophyta</taxon>
        <taxon>Spermatophyta</taxon>
        <taxon>Magnoliopsida</taxon>
        <taxon>eudicotyledons</taxon>
        <taxon>Gunneridae</taxon>
        <taxon>Pentapetalae</taxon>
        <taxon>asterids</taxon>
        <taxon>lamiids</taxon>
        <taxon>Lamiales</taxon>
        <taxon>Pedaliaceae</taxon>
        <taxon>Sesamum</taxon>
    </lineage>
</organism>
<keyword evidence="2" id="KW-1185">Reference proteome</keyword>
<gene>
    <name evidence="3" type="primary">LOC105178647</name>
</gene>
<proteinExistence type="inferred from homology"/>
<dbReference type="AlphaFoldDB" id="A0A8M8VFZ2"/>
<evidence type="ECO:0000313" key="3">
    <source>
        <dbReference type="RefSeq" id="XP_020555071.1"/>
    </source>
</evidence>
<dbReference type="InterPro" id="IPR005299">
    <property type="entry name" value="MeTrfase_7"/>
</dbReference>
<dbReference type="InterPro" id="IPR029063">
    <property type="entry name" value="SAM-dependent_MTases_sf"/>
</dbReference>
<sequence>MEVTQILHMNGGLGETSYANNSLIARKVISMSTQMIEESVTELYKSMVPKTMCIADLGSSAGPNTLFAASEVVRTVGKLRQKLEHRAALDFQIYLNDLPGNDFNSLFRVFLPRFQSELRREMPPGSGQCFVYGAPGSFYGRLFAAKSLHFVHSSTSLMWLSKVPAGVGLNKENICVSSTSPKTVINAYYKQFQGDFSTFLRCRSEEVVGGGRMVLSMLGRKSEEASSQDGCYIWELLAMAIKEMVSQGLLLFVTARAYMVMPLPSMQHVAHFHPRNFNWANRRKQATHIPHPLFHTFASGSRSRGRKGRLLRPQRRRGLGNQLGCMQQLSVTFRECVAYGQLPEVRSGALVGRAIW</sequence>